<accession>A0AB34IYK9</accession>
<proteinExistence type="predicted"/>
<protein>
    <recommendedName>
        <fullName evidence="3">EF-hand domain-containing protein</fullName>
    </recommendedName>
</protein>
<keyword evidence="2" id="KW-1185">Reference proteome</keyword>
<dbReference type="EMBL" id="JBGBPQ010000016">
    <property type="protein sequence ID" value="KAL1508251.1"/>
    <property type="molecule type" value="Genomic_DNA"/>
</dbReference>
<organism evidence="1 2">
    <name type="scientific">Prymnesium parvum</name>
    <name type="common">Toxic golden alga</name>
    <dbReference type="NCBI Taxonomy" id="97485"/>
    <lineage>
        <taxon>Eukaryota</taxon>
        <taxon>Haptista</taxon>
        <taxon>Haptophyta</taxon>
        <taxon>Prymnesiophyceae</taxon>
        <taxon>Prymnesiales</taxon>
        <taxon>Prymnesiaceae</taxon>
        <taxon>Prymnesium</taxon>
    </lineage>
</organism>
<evidence type="ECO:0000313" key="1">
    <source>
        <dbReference type="EMBL" id="KAL1508251.1"/>
    </source>
</evidence>
<evidence type="ECO:0008006" key="3">
    <source>
        <dbReference type="Google" id="ProtNLM"/>
    </source>
</evidence>
<reference evidence="1 2" key="1">
    <citation type="journal article" date="2024" name="Science">
        <title>Giant polyketide synthase enzymes in the biosynthesis of giant marine polyether toxins.</title>
        <authorList>
            <person name="Fallon T.R."/>
            <person name="Shende V.V."/>
            <person name="Wierzbicki I.H."/>
            <person name="Pendleton A.L."/>
            <person name="Watervoot N.F."/>
            <person name="Auber R.P."/>
            <person name="Gonzalez D.J."/>
            <person name="Wisecaver J.H."/>
            <person name="Moore B.S."/>
        </authorList>
    </citation>
    <scope>NUCLEOTIDE SEQUENCE [LARGE SCALE GENOMIC DNA]</scope>
    <source>
        <strain evidence="1 2">12B1</strain>
    </source>
</reference>
<gene>
    <name evidence="1" type="ORF">AB1Y20_004368</name>
</gene>
<evidence type="ECO:0000313" key="2">
    <source>
        <dbReference type="Proteomes" id="UP001515480"/>
    </source>
</evidence>
<dbReference type="Proteomes" id="UP001515480">
    <property type="component" value="Unassembled WGS sequence"/>
</dbReference>
<name>A0AB34IYK9_PRYPA</name>
<sequence length="150" mass="16971">MRAHSPALHIVSSAHCIVVRVHRSYSDIILGGSNVPKGYKLIPPEDEEGITEYFLEVEGRASSAGEISSFREKLAETVDKLNEDGDHRIRLEEVREKNRQEELKLQQRDMALREAKEKRDAKRDKMMLQLFSKFVTKAAADSSDADGDSD</sequence>
<comment type="caution">
    <text evidence="1">The sequence shown here is derived from an EMBL/GenBank/DDBJ whole genome shotgun (WGS) entry which is preliminary data.</text>
</comment>
<dbReference type="AlphaFoldDB" id="A0AB34IYK9"/>